<dbReference type="GO" id="GO:0046872">
    <property type="term" value="F:metal ion binding"/>
    <property type="evidence" value="ECO:0007669"/>
    <property type="project" value="UniProtKB-KW"/>
</dbReference>
<dbReference type="EMBL" id="CP003642">
    <property type="protein sequence ID" value="AFZ23341.1"/>
    <property type="molecule type" value="Genomic_DNA"/>
</dbReference>
<dbReference type="SUPFAM" id="SSF56796">
    <property type="entry name" value="Dehydroquinate synthase-like"/>
    <property type="match status" value="1"/>
</dbReference>
<keyword evidence="6" id="KW-1185">Reference proteome</keyword>
<keyword evidence="3" id="KW-0560">Oxidoreductase</keyword>
<dbReference type="KEGG" id="csg:Cylst_1022"/>
<evidence type="ECO:0000256" key="3">
    <source>
        <dbReference type="ARBA" id="ARBA00023002"/>
    </source>
</evidence>
<dbReference type="AlphaFoldDB" id="K9WU77"/>
<accession>K9WU77</accession>
<dbReference type="HOGENOM" id="CLU_044754_0_0_3"/>
<dbReference type="Gene3D" id="3.40.50.1970">
    <property type="match status" value="1"/>
</dbReference>
<dbReference type="eggNOG" id="COG0371">
    <property type="taxonomic scope" value="Bacteria"/>
</dbReference>
<comment type="similarity">
    <text evidence="1">Belongs to the iron-containing alcohol dehydrogenase family.</text>
</comment>
<dbReference type="InterPro" id="IPR018211">
    <property type="entry name" value="ADH_Fe_CS"/>
</dbReference>
<dbReference type="PATRIC" id="fig|56107.3.peg.1158"/>
<dbReference type="InterPro" id="IPR001670">
    <property type="entry name" value="ADH_Fe/GldA"/>
</dbReference>
<keyword evidence="2" id="KW-0479">Metal-binding</keyword>
<dbReference type="Gene3D" id="1.20.1090.10">
    <property type="entry name" value="Dehydroquinate synthase-like - alpha domain"/>
    <property type="match status" value="1"/>
</dbReference>
<dbReference type="STRING" id="56107.Cylst_1022"/>
<evidence type="ECO:0000256" key="2">
    <source>
        <dbReference type="ARBA" id="ARBA00022723"/>
    </source>
</evidence>
<dbReference type="InterPro" id="IPR016205">
    <property type="entry name" value="Glycerol_DH"/>
</dbReference>
<reference evidence="5 6" key="1">
    <citation type="submission" date="2012-06" db="EMBL/GenBank/DDBJ databases">
        <title>Finished chromosome of genome of Cylindrospermum stagnale PCC 7417.</title>
        <authorList>
            <consortium name="US DOE Joint Genome Institute"/>
            <person name="Gugger M."/>
            <person name="Coursin T."/>
            <person name="Rippka R."/>
            <person name="Tandeau De Marsac N."/>
            <person name="Huntemann M."/>
            <person name="Wei C.-L."/>
            <person name="Han J."/>
            <person name="Detter J.C."/>
            <person name="Han C."/>
            <person name="Tapia R."/>
            <person name="Chen A."/>
            <person name="Kyrpides N."/>
            <person name="Mavromatis K."/>
            <person name="Markowitz V."/>
            <person name="Szeto E."/>
            <person name="Ivanova N."/>
            <person name="Pagani I."/>
            <person name="Pati A."/>
            <person name="Goodwin L."/>
            <person name="Nordberg H.P."/>
            <person name="Cantor M.N."/>
            <person name="Hua S.X."/>
            <person name="Woyke T."/>
            <person name="Kerfeld C.A."/>
        </authorList>
    </citation>
    <scope>NUCLEOTIDE SEQUENCE [LARGE SCALE GENOMIC DNA]</scope>
    <source>
        <strain evidence="5 6">PCC 7417</strain>
    </source>
</reference>
<dbReference type="PROSITE" id="PS00913">
    <property type="entry name" value="ADH_IRON_1"/>
    <property type="match status" value="1"/>
</dbReference>
<dbReference type="Proteomes" id="UP000010475">
    <property type="component" value="Chromosome"/>
</dbReference>
<dbReference type="PANTHER" id="PTHR43616:SF3">
    <property type="entry name" value="HYDROXYCARBOXYLATE DEHYDROGENASE A"/>
    <property type="match status" value="1"/>
</dbReference>
<dbReference type="CDD" id="cd08550">
    <property type="entry name" value="GlyDH-like"/>
    <property type="match status" value="1"/>
</dbReference>
<dbReference type="Pfam" id="PF00465">
    <property type="entry name" value="Fe-ADH"/>
    <property type="match status" value="1"/>
</dbReference>
<gene>
    <name evidence="5" type="ORF">Cylst_1022</name>
</gene>
<proteinExistence type="inferred from homology"/>
<sequence length="472" mass="50107">MVLLCCYTVIPNFGISEIKANGHYGLKPRPPVAEPVGSRVSQRGDKNYGSPSLNLMKKYQGFGKIVIMPNQFFTQTLSTQTPSSIFTLSVAPAKVIRGASMLPAAVDAIARSAVPEAIAFLGSRPLIVAGNYTLSLSQQILQPILQGQQLEIAQATYGADCCEASLESLRQAAKAHQADVIIGVGGGKAMDTAKLVAQQLQLPVVTIPTSASTCAAWSALSNVYSEAGAFLYDVALSRCPDLLILDYDLIQTAPQRTLVAGIGDAIAKWYEASVSSGHLQDTLIIAAVQQARVLRDILFQKSAVALQTPGSEVWREVVDATVLLAGVIGGLGGAQCRTVAAHAVHNGLTHISGHGSIHGEKVAYGILVQLRLEEMVQGNQLAETCRQQLLKFYADIGLPQTLGDLGLGNVTLSELQTAAEIALAPNSDIHRLPFKVVSEQLMAAMVSTTAPIENRDGINRVSSRVMSEEVTE</sequence>
<evidence type="ECO:0000313" key="5">
    <source>
        <dbReference type="EMBL" id="AFZ23341.1"/>
    </source>
</evidence>
<evidence type="ECO:0000313" key="6">
    <source>
        <dbReference type="Proteomes" id="UP000010475"/>
    </source>
</evidence>
<evidence type="ECO:0000259" key="4">
    <source>
        <dbReference type="Pfam" id="PF00465"/>
    </source>
</evidence>
<evidence type="ECO:0000256" key="1">
    <source>
        <dbReference type="ARBA" id="ARBA00007358"/>
    </source>
</evidence>
<feature type="domain" description="Alcohol dehydrogenase iron-type/glycerol dehydrogenase GldA" evidence="4">
    <location>
        <begin position="111"/>
        <end position="246"/>
    </location>
</feature>
<dbReference type="PANTHER" id="PTHR43616">
    <property type="entry name" value="GLYCEROL DEHYDROGENASE"/>
    <property type="match status" value="1"/>
</dbReference>
<name>K9WU77_9NOST</name>
<dbReference type="GO" id="GO:0016614">
    <property type="term" value="F:oxidoreductase activity, acting on CH-OH group of donors"/>
    <property type="evidence" value="ECO:0007669"/>
    <property type="project" value="InterPro"/>
</dbReference>
<organism evidence="5 6">
    <name type="scientific">Cylindrospermum stagnale PCC 7417</name>
    <dbReference type="NCBI Taxonomy" id="56107"/>
    <lineage>
        <taxon>Bacteria</taxon>
        <taxon>Bacillati</taxon>
        <taxon>Cyanobacteriota</taxon>
        <taxon>Cyanophyceae</taxon>
        <taxon>Nostocales</taxon>
        <taxon>Nostocaceae</taxon>
        <taxon>Cylindrospermum</taxon>
    </lineage>
</organism>
<protein>
    <submittedName>
        <fullName evidence="5">Glycerol dehydrogenase-like oxidoreductase</fullName>
    </submittedName>
</protein>